<sequence length="723" mass="85800">MKKVNLFFRVSAIILLCIIAITGLLASYYKNKEVKQLLKKDIEKIKLNFNNVYEENKKLSELIFFNNLLYDQKIIKLYKQISTDKKKSREELFLYLKERFYYFKSFGVKQINFYLPNNETFLRMGKKDIYSDVAKNRETLLYVNSILKEIDSVEIAQLNPSFRFLKPLLDEKLNHLGSIEIEFDFDYIANLIQKNMGYKVFFVFNKQLIKKNLFHSEYKRFADFILNDNYQIEETIFKLFKYEEEVFKKIKENNEELIKFHMKNSDEFAFDIELNKKRVPVAFIPLKNSLTNEVNSYLVAYDLTNEEILKSGLIYNNILIFIFIIYLFLAFLIIKISMLQYKKDLIYTKYDDLLKAIDKYVVMVETNKSAFITNVTQAFCDISGYSKSELLGKNINILRHPDISKNFFEQIWQKLNNGLSWEGEIKNIDKNGNSYWVKGTIFPKYDEKNKLIGYTSIRVDITDTKQLIKINNLLKEDLSNRLNEIRIKDENLMDKTKISLMGKVLDTVAHQWKNPISNITIQLASLNARILKNTFEKEELKKIHDEIEYQLKTLSITLNEFKTLFNKNTQNDKYNLFQVLSDSKNIVKMECLLHKIKITLNAKKEIYCFGVYNEIKLIITNLFKNSIEENIKIKQNNAEIKIDVIEDDNKDIIIRIIDSIPYNNKIKEFFENDEAKDEEDLNLHIAKLLIKKTGSSIWFDKNEQSRVIYLKLISKDRRKKERK</sequence>
<dbReference type="SUPFAM" id="SSF55785">
    <property type="entry name" value="PYP-like sensor domain (PAS domain)"/>
    <property type="match status" value="1"/>
</dbReference>
<dbReference type="Gene3D" id="3.30.565.10">
    <property type="entry name" value="Histidine kinase-like ATPase, C-terminal domain"/>
    <property type="match status" value="1"/>
</dbReference>
<reference evidence="4 5" key="1">
    <citation type="submission" date="2017-09" db="EMBL/GenBank/DDBJ databases">
        <title>Genomics of the genus Arcobacter.</title>
        <authorList>
            <person name="Perez-Cataluna A."/>
            <person name="Figueras M.J."/>
            <person name="Salas-Masso N."/>
        </authorList>
    </citation>
    <scope>NUCLEOTIDE SEQUENCE [LARGE SCALE GENOMIC DNA]</scope>
    <source>
        <strain evidence="4 5">CECT 7386</strain>
    </source>
</reference>
<gene>
    <name evidence="4" type="ORF">CP985_00915</name>
</gene>
<dbReference type="KEGG" id="amyt:AMYT_0529"/>
<comment type="caution">
    <text evidence="4">The sequence shown here is derived from an EMBL/GenBank/DDBJ whole genome shotgun (WGS) entry which is preliminary data.</text>
</comment>
<evidence type="ECO:0000313" key="5">
    <source>
        <dbReference type="Proteomes" id="UP000290092"/>
    </source>
</evidence>
<dbReference type="Proteomes" id="UP000290092">
    <property type="component" value="Unassembled WGS sequence"/>
</dbReference>
<dbReference type="CDD" id="cd00130">
    <property type="entry name" value="PAS"/>
    <property type="match status" value="1"/>
</dbReference>
<dbReference type="SMART" id="SM00091">
    <property type="entry name" value="PAS"/>
    <property type="match status" value="1"/>
</dbReference>
<dbReference type="EMBL" id="NXID01000002">
    <property type="protein sequence ID" value="RXK17012.1"/>
    <property type="molecule type" value="Genomic_DNA"/>
</dbReference>
<keyword evidence="1" id="KW-1133">Transmembrane helix</keyword>
<dbReference type="PROSITE" id="PS50113">
    <property type="entry name" value="PAC"/>
    <property type="match status" value="1"/>
</dbReference>
<dbReference type="InterPro" id="IPR000700">
    <property type="entry name" value="PAS-assoc_C"/>
</dbReference>
<dbReference type="InterPro" id="IPR036890">
    <property type="entry name" value="HATPase_C_sf"/>
</dbReference>
<keyword evidence="1" id="KW-0472">Membrane</keyword>
<dbReference type="SUPFAM" id="SSF55874">
    <property type="entry name" value="ATPase domain of HSP90 chaperone/DNA topoisomerase II/histidine kinase"/>
    <property type="match status" value="1"/>
</dbReference>
<feature type="domain" description="PAS" evidence="2">
    <location>
        <begin position="346"/>
        <end position="418"/>
    </location>
</feature>
<evidence type="ECO:0000313" key="4">
    <source>
        <dbReference type="EMBL" id="RXK17012.1"/>
    </source>
</evidence>
<evidence type="ECO:0000259" key="2">
    <source>
        <dbReference type="PROSITE" id="PS50112"/>
    </source>
</evidence>
<feature type="domain" description="PAC" evidence="3">
    <location>
        <begin position="421"/>
        <end position="473"/>
    </location>
</feature>
<dbReference type="RefSeq" id="WP_114841020.1">
    <property type="nucleotide sequence ID" value="NZ_CP031219.1"/>
</dbReference>
<dbReference type="InterPro" id="IPR013655">
    <property type="entry name" value="PAS_fold_3"/>
</dbReference>
<evidence type="ECO:0000256" key="1">
    <source>
        <dbReference type="SAM" id="Phobius"/>
    </source>
</evidence>
<feature type="transmembrane region" description="Helical" evidence="1">
    <location>
        <begin position="313"/>
        <end position="334"/>
    </location>
</feature>
<protein>
    <recommendedName>
        <fullName evidence="6">PAS sensor-containing signal transduction protein</fullName>
    </recommendedName>
</protein>
<dbReference type="PROSITE" id="PS50112">
    <property type="entry name" value="PAS"/>
    <property type="match status" value="1"/>
</dbReference>
<name>A0AAX2AJ13_9BACT</name>
<proteinExistence type="predicted"/>
<evidence type="ECO:0000259" key="3">
    <source>
        <dbReference type="PROSITE" id="PS50113"/>
    </source>
</evidence>
<accession>A0AAX2AJ13</accession>
<dbReference type="InterPro" id="IPR000014">
    <property type="entry name" value="PAS"/>
</dbReference>
<organism evidence="4 5">
    <name type="scientific">Malaciobacter mytili LMG 24559</name>
    <dbReference type="NCBI Taxonomy" id="1032238"/>
    <lineage>
        <taxon>Bacteria</taxon>
        <taxon>Pseudomonadati</taxon>
        <taxon>Campylobacterota</taxon>
        <taxon>Epsilonproteobacteria</taxon>
        <taxon>Campylobacterales</taxon>
        <taxon>Arcobacteraceae</taxon>
        <taxon>Malaciobacter</taxon>
    </lineage>
</organism>
<evidence type="ECO:0008006" key="6">
    <source>
        <dbReference type="Google" id="ProtNLM"/>
    </source>
</evidence>
<dbReference type="Gene3D" id="3.30.450.20">
    <property type="entry name" value="PAS domain"/>
    <property type="match status" value="1"/>
</dbReference>
<dbReference type="InterPro" id="IPR035965">
    <property type="entry name" value="PAS-like_dom_sf"/>
</dbReference>
<dbReference type="AlphaFoldDB" id="A0AAX2AJ13"/>
<keyword evidence="1" id="KW-0812">Transmembrane</keyword>
<keyword evidence="5" id="KW-1185">Reference proteome</keyword>
<dbReference type="Gene3D" id="1.10.287.130">
    <property type="match status" value="1"/>
</dbReference>
<dbReference type="Pfam" id="PF08447">
    <property type="entry name" value="PAS_3"/>
    <property type="match status" value="1"/>
</dbReference>
<dbReference type="NCBIfam" id="TIGR00229">
    <property type="entry name" value="sensory_box"/>
    <property type="match status" value="1"/>
</dbReference>